<organism evidence="9 10">
    <name type="scientific">Pseudonocardia kunmingensis</name>
    <dbReference type="NCBI Taxonomy" id="630975"/>
    <lineage>
        <taxon>Bacteria</taxon>
        <taxon>Bacillati</taxon>
        <taxon>Actinomycetota</taxon>
        <taxon>Actinomycetes</taxon>
        <taxon>Pseudonocardiales</taxon>
        <taxon>Pseudonocardiaceae</taxon>
        <taxon>Pseudonocardia</taxon>
    </lineage>
</organism>
<evidence type="ECO:0000313" key="9">
    <source>
        <dbReference type="EMBL" id="TQM09233.1"/>
    </source>
</evidence>
<dbReference type="GO" id="GO:0055085">
    <property type="term" value="P:transmembrane transport"/>
    <property type="evidence" value="ECO:0007669"/>
    <property type="project" value="InterPro"/>
</dbReference>
<evidence type="ECO:0000256" key="3">
    <source>
        <dbReference type="ARBA" id="ARBA00022475"/>
    </source>
</evidence>
<dbReference type="Gene3D" id="1.10.3720.10">
    <property type="entry name" value="MetI-like"/>
    <property type="match status" value="1"/>
</dbReference>
<dbReference type="CDD" id="cd06261">
    <property type="entry name" value="TM_PBP2"/>
    <property type="match status" value="1"/>
</dbReference>
<name>A0A543DIT8_9PSEU</name>
<evidence type="ECO:0000256" key="7">
    <source>
        <dbReference type="RuleBase" id="RU363032"/>
    </source>
</evidence>
<feature type="transmembrane region" description="Helical" evidence="7">
    <location>
        <begin position="259"/>
        <end position="279"/>
    </location>
</feature>
<comment type="similarity">
    <text evidence="7">Belongs to the binding-protein-dependent transport system permease family.</text>
</comment>
<dbReference type="EMBL" id="VFPA01000003">
    <property type="protein sequence ID" value="TQM09233.1"/>
    <property type="molecule type" value="Genomic_DNA"/>
</dbReference>
<keyword evidence="9" id="KW-0762">Sugar transport</keyword>
<dbReference type="AlphaFoldDB" id="A0A543DIT8"/>
<sequence length="294" mass="32767">MTLLDTAPAPAAAPAGSVVRRDRLFPGDRAASYVLLVLLGLVTVLPLLYMLALSLQSDAEVFAGEPVLWPAEPQWDNFVRLFEAAPFGRFFLNSLIMAGAITIAHLVFDPLVGYVFAKFDFPGKRIAFVAVLSTLMVPFFVRMLPIYAIFSNLGWIDTYQGLIVPFLMDAYGIFLMRQFIQPLPDELIEAARVDGASELRIYLQIILPQCRPALAVLALLTFVFQWNEFLWPLIATSTTEMRTMPIGLTLFNQEYFTQWNLTAAGALILFVPTALFFVVTQKFLVEGISLSGLK</sequence>
<dbReference type="OrthoDB" id="5175345at2"/>
<evidence type="ECO:0000256" key="5">
    <source>
        <dbReference type="ARBA" id="ARBA00022989"/>
    </source>
</evidence>
<feature type="transmembrane region" description="Helical" evidence="7">
    <location>
        <begin position="162"/>
        <end position="180"/>
    </location>
</feature>
<keyword evidence="4 7" id="KW-0812">Transmembrane</keyword>
<accession>A0A543DIT8</accession>
<evidence type="ECO:0000256" key="2">
    <source>
        <dbReference type="ARBA" id="ARBA00022448"/>
    </source>
</evidence>
<feature type="transmembrane region" description="Helical" evidence="7">
    <location>
        <begin position="90"/>
        <end position="116"/>
    </location>
</feature>
<dbReference type="SUPFAM" id="SSF161098">
    <property type="entry name" value="MetI-like"/>
    <property type="match status" value="1"/>
</dbReference>
<feature type="transmembrane region" description="Helical" evidence="7">
    <location>
        <begin position="30"/>
        <end position="52"/>
    </location>
</feature>
<evidence type="ECO:0000256" key="1">
    <source>
        <dbReference type="ARBA" id="ARBA00004651"/>
    </source>
</evidence>
<feature type="transmembrane region" description="Helical" evidence="7">
    <location>
        <begin position="128"/>
        <end position="150"/>
    </location>
</feature>
<dbReference type="PANTHER" id="PTHR43744:SF12">
    <property type="entry name" value="ABC TRANSPORTER PERMEASE PROTEIN MG189-RELATED"/>
    <property type="match status" value="1"/>
</dbReference>
<dbReference type="PROSITE" id="PS50928">
    <property type="entry name" value="ABC_TM1"/>
    <property type="match status" value="1"/>
</dbReference>
<keyword evidence="6 7" id="KW-0472">Membrane</keyword>
<feature type="transmembrane region" description="Helical" evidence="7">
    <location>
        <begin position="201"/>
        <end position="224"/>
    </location>
</feature>
<dbReference type="RefSeq" id="WP_142057280.1">
    <property type="nucleotide sequence ID" value="NZ_VFPA01000003.1"/>
</dbReference>
<dbReference type="InterPro" id="IPR000515">
    <property type="entry name" value="MetI-like"/>
</dbReference>
<keyword evidence="2 7" id="KW-0813">Transport</keyword>
<keyword evidence="10" id="KW-1185">Reference proteome</keyword>
<dbReference type="InterPro" id="IPR035906">
    <property type="entry name" value="MetI-like_sf"/>
</dbReference>
<keyword evidence="5 7" id="KW-1133">Transmembrane helix</keyword>
<dbReference type="GO" id="GO:0005886">
    <property type="term" value="C:plasma membrane"/>
    <property type="evidence" value="ECO:0007669"/>
    <property type="project" value="UniProtKB-SubCell"/>
</dbReference>
<evidence type="ECO:0000259" key="8">
    <source>
        <dbReference type="PROSITE" id="PS50928"/>
    </source>
</evidence>
<evidence type="ECO:0000256" key="6">
    <source>
        <dbReference type="ARBA" id="ARBA00023136"/>
    </source>
</evidence>
<dbReference type="Proteomes" id="UP000315677">
    <property type="component" value="Unassembled WGS sequence"/>
</dbReference>
<feature type="domain" description="ABC transmembrane type-1" evidence="8">
    <location>
        <begin position="91"/>
        <end position="280"/>
    </location>
</feature>
<comment type="caution">
    <text evidence="9">The sequence shown here is derived from an EMBL/GenBank/DDBJ whole genome shotgun (WGS) entry which is preliminary data.</text>
</comment>
<evidence type="ECO:0000313" key="10">
    <source>
        <dbReference type="Proteomes" id="UP000315677"/>
    </source>
</evidence>
<dbReference type="Pfam" id="PF00528">
    <property type="entry name" value="BPD_transp_1"/>
    <property type="match status" value="1"/>
</dbReference>
<gene>
    <name evidence="9" type="ORF">FB558_4983</name>
</gene>
<reference evidence="9 10" key="1">
    <citation type="submission" date="2019-06" db="EMBL/GenBank/DDBJ databases">
        <title>Sequencing the genomes of 1000 actinobacteria strains.</title>
        <authorList>
            <person name="Klenk H.-P."/>
        </authorList>
    </citation>
    <scope>NUCLEOTIDE SEQUENCE [LARGE SCALE GENOMIC DNA]</scope>
    <source>
        <strain evidence="9 10">DSM 45301</strain>
    </source>
</reference>
<keyword evidence="3" id="KW-1003">Cell membrane</keyword>
<evidence type="ECO:0000256" key="4">
    <source>
        <dbReference type="ARBA" id="ARBA00022692"/>
    </source>
</evidence>
<comment type="subcellular location">
    <subcellularLocation>
        <location evidence="1 7">Cell membrane</location>
        <topology evidence="1 7">Multi-pass membrane protein</topology>
    </subcellularLocation>
</comment>
<proteinExistence type="inferred from homology"/>
<protein>
    <submittedName>
        <fullName evidence="9">Multiple sugar transport system permease protein</fullName>
    </submittedName>
</protein>
<dbReference type="PANTHER" id="PTHR43744">
    <property type="entry name" value="ABC TRANSPORTER PERMEASE PROTEIN MG189-RELATED-RELATED"/>
    <property type="match status" value="1"/>
</dbReference>